<gene>
    <name evidence="2" type="ORF">PACLA_8A017015</name>
</gene>
<dbReference type="InterPro" id="IPR010569">
    <property type="entry name" value="Myotubularin-like_Pase_dom"/>
</dbReference>
<protein>
    <submittedName>
        <fullName evidence="2">Uncharacterized protein</fullName>
    </submittedName>
</protein>
<accession>A0A6S7I7J2</accession>
<dbReference type="InterPro" id="IPR011993">
    <property type="entry name" value="PH-like_dom_sf"/>
</dbReference>
<name>A0A6S7I7J2_PARCT</name>
<dbReference type="PANTHER" id="PTHR10807:SF110">
    <property type="entry name" value="FI17948P1"/>
    <property type="match status" value="1"/>
</dbReference>
<dbReference type="Pfam" id="PF06602">
    <property type="entry name" value="Myotub-related"/>
    <property type="match status" value="2"/>
</dbReference>
<dbReference type="PROSITE" id="PS51339">
    <property type="entry name" value="PPASE_MYOTUBULARIN"/>
    <property type="match status" value="1"/>
</dbReference>
<comment type="similarity">
    <text evidence="1">Belongs to the protein-tyrosine phosphatase family. Non-receptor class myotubularin subfamily.</text>
</comment>
<dbReference type="SUPFAM" id="SSF52799">
    <property type="entry name" value="(Phosphotyrosine protein) phosphatases II"/>
    <property type="match status" value="1"/>
</dbReference>
<dbReference type="OrthoDB" id="271628at2759"/>
<sequence length="686" mass="78067">MAENQRASLRMKPQDSPSIPRPALLPGEIMVCEVPNVLRFDAMGENKKGISGVLCATNFRVSFITAGMYGNRRQSIFHSNQDLSEDSEGFASQPQSQDAVLIPQACIMYICSVNGEKVKKINPGHVFKSKLETLVVHCKDFRIISFGFKFCSKEHQRKIVNTILHYSYPSSISHLFAFDYIQHSGSNGHSGRELFPTYRSLSHWEQELERLNSKDRWRVTEANIEFGISDSLGRYMVCPKGLKDDSIVAAAIHYTNGRLPFWCWNHPVTGVPLLCSIGLPESDLLERHESTIFDTIKSTYPKGKQTPITIFDVSRNCASSRDLEISYEKVRELCMHENERDFWAGDTHWMTNIDGTRWLQHIRSSLIAAYAVSKLVYEDAKPVVVRELSGRDLSLVITSIAQIIMDPHYRTIEGFQCLIQKMWVIFGHPFAKRVAHIKVIKKDEKDENAESPVFLHFLDCVQQLLAQFPSAFEFSDTYLLGILDCVYSCMFETFLFDSEKERTAICAQEACANRLASLWDYIMGNLASTDFSLFLNPLYEFQRTTLITEDEKPKEPEPYLLGSTDTPCLRFWNSCFLRWLPAAKETVGQGHCASKHLQQMILLKKLKVLKHRQALLEADLKGYDTATDKEHDQNSRELSNLTTMSDFKTTLLNSLSGPFSFSEFSLNPLMAGKNNQAREGELATQV</sequence>
<dbReference type="GO" id="GO:0005737">
    <property type="term" value="C:cytoplasm"/>
    <property type="evidence" value="ECO:0007669"/>
    <property type="project" value="TreeGrafter"/>
</dbReference>
<proteinExistence type="inferred from homology"/>
<dbReference type="EMBL" id="CACRXK020004375">
    <property type="protein sequence ID" value="CAB4002501.1"/>
    <property type="molecule type" value="Genomic_DNA"/>
</dbReference>
<dbReference type="InterPro" id="IPR029021">
    <property type="entry name" value="Prot-tyrosine_phosphatase-like"/>
</dbReference>
<keyword evidence="3" id="KW-1185">Reference proteome</keyword>
<evidence type="ECO:0000313" key="3">
    <source>
        <dbReference type="Proteomes" id="UP001152795"/>
    </source>
</evidence>
<dbReference type="InterPro" id="IPR030564">
    <property type="entry name" value="Myotubularin"/>
</dbReference>
<dbReference type="Gene3D" id="2.30.29.30">
    <property type="entry name" value="Pleckstrin-homology domain (PH domain)/Phosphotyrosine-binding domain (PTB)"/>
    <property type="match status" value="1"/>
</dbReference>
<evidence type="ECO:0000313" key="2">
    <source>
        <dbReference type="EMBL" id="CAB4002501.1"/>
    </source>
</evidence>
<dbReference type="Proteomes" id="UP001152795">
    <property type="component" value="Unassembled WGS sequence"/>
</dbReference>
<comment type="caution">
    <text evidence="2">The sequence shown here is derived from an EMBL/GenBank/DDBJ whole genome shotgun (WGS) entry which is preliminary data.</text>
</comment>
<dbReference type="GO" id="GO:0016020">
    <property type="term" value="C:membrane"/>
    <property type="evidence" value="ECO:0007669"/>
    <property type="project" value="TreeGrafter"/>
</dbReference>
<dbReference type="SUPFAM" id="SSF50729">
    <property type="entry name" value="PH domain-like"/>
    <property type="match status" value="1"/>
</dbReference>
<organism evidence="2 3">
    <name type="scientific">Paramuricea clavata</name>
    <name type="common">Red gorgonian</name>
    <name type="synonym">Violescent sea-whip</name>
    <dbReference type="NCBI Taxonomy" id="317549"/>
    <lineage>
        <taxon>Eukaryota</taxon>
        <taxon>Metazoa</taxon>
        <taxon>Cnidaria</taxon>
        <taxon>Anthozoa</taxon>
        <taxon>Octocorallia</taxon>
        <taxon>Malacalcyonacea</taxon>
        <taxon>Plexauridae</taxon>
        <taxon>Paramuricea</taxon>
    </lineage>
</organism>
<dbReference type="PANTHER" id="PTHR10807">
    <property type="entry name" value="MYOTUBULARIN-RELATED"/>
    <property type="match status" value="1"/>
</dbReference>
<dbReference type="GO" id="GO:0046856">
    <property type="term" value="P:phosphatidylinositol dephosphorylation"/>
    <property type="evidence" value="ECO:0007669"/>
    <property type="project" value="TreeGrafter"/>
</dbReference>
<evidence type="ECO:0000256" key="1">
    <source>
        <dbReference type="ARBA" id="ARBA00007471"/>
    </source>
</evidence>
<dbReference type="AlphaFoldDB" id="A0A6S7I7J2"/>
<reference evidence="2" key="1">
    <citation type="submission" date="2020-04" db="EMBL/GenBank/DDBJ databases">
        <authorList>
            <person name="Alioto T."/>
            <person name="Alioto T."/>
            <person name="Gomez Garrido J."/>
        </authorList>
    </citation>
    <scope>NUCLEOTIDE SEQUENCE</scope>
    <source>
        <strain evidence="2">A484AB</strain>
    </source>
</reference>